<dbReference type="InterPro" id="IPR045857">
    <property type="entry name" value="O16G_dom_2"/>
</dbReference>
<evidence type="ECO:0000313" key="6">
    <source>
        <dbReference type="EMBL" id="GGO06646.1"/>
    </source>
</evidence>
<dbReference type="EMBL" id="BMLN01000012">
    <property type="protein sequence ID" value="GGO06646.1"/>
    <property type="molecule type" value="Genomic_DNA"/>
</dbReference>
<name>A0ABQ2L8C2_9BACL</name>
<dbReference type="EC" id="3.2.1.1" evidence="4"/>
<dbReference type="SUPFAM" id="SSF51445">
    <property type="entry name" value="(Trans)glycosidases"/>
    <property type="match status" value="1"/>
</dbReference>
<comment type="caution">
    <text evidence="6">The sequence shown here is derived from an EMBL/GenBank/DDBJ whole genome shotgun (WGS) entry which is preliminary data.</text>
</comment>
<reference evidence="7" key="1">
    <citation type="journal article" date="2019" name="Int. J. Syst. Evol. Microbiol.">
        <title>The Global Catalogue of Microorganisms (GCM) 10K type strain sequencing project: providing services to taxonomists for standard genome sequencing and annotation.</title>
        <authorList>
            <consortium name="The Broad Institute Genomics Platform"/>
            <consortium name="The Broad Institute Genome Sequencing Center for Infectious Disease"/>
            <person name="Wu L."/>
            <person name="Ma J."/>
        </authorList>
    </citation>
    <scope>NUCLEOTIDE SEQUENCE [LARGE SCALE GENOMIC DNA]</scope>
    <source>
        <strain evidence="7">CGMCC 1.6964</strain>
    </source>
</reference>
<dbReference type="Gene3D" id="2.60.40.1180">
    <property type="entry name" value="Golgi alpha-mannosidase II"/>
    <property type="match status" value="1"/>
</dbReference>
<dbReference type="SUPFAM" id="SSF51011">
    <property type="entry name" value="Glycosyl hydrolase domain"/>
    <property type="match status" value="1"/>
</dbReference>
<dbReference type="InterPro" id="IPR013780">
    <property type="entry name" value="Glyco_hydro_b"/>
</dbReference>
<sequence>MDKQWWKRSVMYQIYPQSFKDSNGDGIGDLPGIIEKLDYLAELGIDVLWICPIFRSPMVDNGYDVADYRSVDPMFGRDEDLDELIAAAELRGIKIVLDLVLNHCSDRHEWFQRALEYPNSEEAGYFYFRHTDDGQPPNNWRSNFGGSAWAQTEDGRWYLHTFAKEQPDLNWENPKLRRELYDMINWWLDKGVGGFRIDAITFIKKDLSFASGEVEEGALYPIENFQSYPGISEFLTELKRETFAKYDAVTVAEAPGVSPELFAEYAGPDGHFSMIFDFNWDHIKGVSVKCDPDSVAAWRSRIFESVLHTQKHGWSAIFLENHDQARCPDKFLDKDKHSRDSMACLATTYMLLRGTPFIYQGQELGMTNGMRSGIGEFQDVSALNQWEEGLAQGRSEEEMLRELNDYGRDNARSPFQWNAEPNAGFTTGTPWMPVHPDYRQVNAEKLQADASSIWAYYKELIAFRKSEEWSDILAFGSFEPALTEYPSLIAYRRNFEGRTLLVLNNFGDELKLPLEGRQIVFNSFTGQESSATADGLLNLLPYQSVVLVESK</sequence>
<comment type="similarity">
    <text evidence="1 3">Belongs to the glycosyl hydrolase 13 family.</text>
</comment>
<gene>
    <name evidence="6" type="ORF">GCM10010969_34410</name>
</gene>
<dbReference type="CDD" id="cd11333">
    <property type="entry name" value="AmyAc_SI_OligoGlu_DGase"/>
    <property type="match status" value="1"/>
</dbReference>
<dbReference type="InterPro" id="IPR006046">
    <property type="entry name" value="Alpha_amylase"/>
</dbReference>
<proteinExistence type="inferred from homology"/>
<dbReference type="Pfam" id="PF00128">
    <property type="entry name" value="Alpha-amylase"/>
    <property type="match status" value="1"/>
</dbReference>
<evidence type="ECO:0000256" key="4">
    <source>
        <dbReference type="RuleBase" id="RU361134"/>
    </source>
</evidence>
<dbReference type="InterPro" id="IPR006047">
    <property type="entry name" value="GH13_cat_dom"/>
</dbReference>
<evidence type="ECO:0000259" key="5">
    <source>
        <dbReference type="SMART" id="SM00642"/>
    </source>
</evidence>
<protein>
    <recommendedName>
        <fullName evidence="4">Alpha-amylase</fullName>
        <ecNumber evidence="4">3.2.1.1</ecNumber>
    </recommendedName>
</protein>
<dbReference type="PANTHER" id="PTHR10357">
    <property type="entry name" value="ALPHA-AMYLASE FAMILY MEMBER"/>
    <property type="match status" value="1"/>
</dbReference>
<accession>A0ABQ2L8C2</accession>
<dbReference type="Gene3D" id="3.90.400.10">
    <property type="entry name" value="Oligo-1,6-glucosidase, Domain 2"/>
    <property type="match status" value="1"/>
</dbReference>
<dbReference type="RefSeq" id="WP_018978213.1">
    <property type="nucleotide sequence ID" value="NZ_BMLN01000012.1"/>
</dbReference>
<evidence type="ECO:0000313" key="7">
    <source>
        <dbReference type="Proteomes" id="UP000606653"/>
    </source>
</evidence>
<keyword evidence="4" id="KW-0378">Hydrolase</keyword>
<dbReference type="SMART" id="SM00642">
    <property type="entry name" value="Aamy"/>
    <property type="match status" value="1"/>
</dbReference>
<feature type="domain" description="Glycosyl hydrolase family 13 catalytic" evidence="5">
    <location>
        <begin position="13"/>
        <end position="412"/>
    </location>
</feature>
<keyword evidence="4" id="KW-0119">Carbohydrate metabolism</keyword>
<organism evidence="6 7">
    <name type="scientific">Saccharibacillus kuerlensis</name>
    <dbReference type="NCBI Taxonomy" id="459527"/>
    <lineage>
        <taxon>Bacteria</taxon>
        <taxon>Bacillati</taxon>
        <taxon>Bacillota</taxon>
        <taxon>Bacilli</taxon>
        <taxon>Bacillales</taxon>
        <taxon>Paenibacillaceae</taxon>
        <taxon>Saccharibacillus</taxon>
    </lineage>
</organism>
<evidence type="ECO:0000256" key="3">
    <source>
        <dbReference type="RuleBase" id="RU003615"/>
    </source>
</evidence>
<dbReference type="Proteomes" id="UP000606653">
    <property type="component" value="Unassembled WGS sequence"/>
</dbReference>
<comment type="catalytic activity">
    <reaction evidence="4">
        <text>Endohydrolysis of (1-&gt;4)-alpha-D-glucosidic linkages in polysaccharides containing three or more (1-&gt;4)-alpha-linked D-glucose units.</text>
        <dbReference type="EC" id="3.2.1.1"/>
    </reaction>
</comment>
<dbReference type="PRINTS" id="PR00110">
    <property type="entry name" value="ALPHAAMYLASE"/>
</dbReference>
<dbReference type="Gene3D" id="3.20.20.80">
    <property type="entry name" value="Glycosidases"/>
    <property type="match status" value="1"/>
</dbReference>
<dbReference type="InterPro" id="IPR017853">
    <property type="entry name" value="GH"/>
</dbReference>
<evidence type="ECO:0000256" key="2">
    <source>
        <dbReference type="ARBA" id="ARBA00023295"/>
    </source>
</evidence>
<keyword evidence="7" id="KW-1185">Reference proteome</keyword>
<keyword evidence="2 4" id="KW-0326">Glycosidase</keyword>
<dbReference type="PANTHER" id="PTHR10357:SF179">
    <property type="entry name" value="NEUTRAL AND BASIC AMINO ACID TRANSPORT PROTEIN RBAT"/>
    <property type="match status" value="1"/>
</dbReference>
<evidence type="ECO:0000256" key="1">
    <source>
        <dbReference type="ARBA" id="ARBA00008061"/>
    </source>
</evidence>